<evidence type="ECO:0000313" key="1">
    <source>
        <dbReference type="EMBL" id="NIY73048.1"/>
    </source>
</evidence>
<keyword evidence="2" id="KW-1185">Reference proteome</keyword>
<reference evidence="1 2" key="1">
    <citation type="submission" date="2020-03" db="EMBL/GenBank/DDBJ databases">
        <title>Bacterial isolates of synthetic phycosphere.</title>
        <authorList>
            <person name="Fu H."/>
            <person name="Moran M.A."/>
        </authorList>
    </citation>
    <scope>NUCLEOTIDE SEQUENCE [LARGE SCALE GENOMIC DNA]</scope>
    <source>
        <strain evidence="1 2">HF1</strain>
    </source>
</reference>
<sequence length="257" mass="28293">MRGLRTVSPDVARIFHLIWANAPLSAKVHAVWELTTQGSHFFWNRSLCFKDQQDRAAHFSDKFPAARELTVALARQVLDGIENDSGDARLADALVSTLGDYSAKLMPEDQPRFAEQIRVLPEFMDAYQRFDKACADGDAAGVAQQMEEINWLPEKSERAMKFLGLTDAAEALAKVAGFAVFCVALPSVELNRTYGSGFSGTSPFPLMWATGAFSTPLQRVQLMLETGARTGLSTRLGETVLHAMTCLDESTEPLWSS</sequence>
<protein>
    <submittedName>
        <fullName evidence="1">Uncharacterized protein</fullName>
    </submittedName>
</protein>
<evidence type="ECO:0000313" key="2">
    <source>
        <dbReference type="Proteomes" id="UP000709466"/>
    </source>
</evidence>
<proteinExistence type="predicted"/>
<accession>A0ABX0W2B0</accession>
<name>A0ABX0W2B0_9RHOB</name>
<gene>
    <name evidence="1" type="ORF">HCZ30_11460</name>
</gene>
<organism evidence="1 2">
    <name type="scientific">Marivivens donghaensis</name>
    <dbReference type="NCBI Taxonomy" id="1699413"/>
    <lineage>
        <taxon>Bacteria</taxon>
        <taxon>Pseudomonadati</taxon>
        <taxon>Pseudomonadota</taxon>
        <taxon>Alphaproteobacteria</taxon>
        <taxon>Rhodobacterales</taxon>
        <taxon>Paracoccaceae</taxon>
        <taxon>Marivivens group</taxon>
        <taxon>Marivivens</taxon>
    </lineage>
</organism>
<comment type="caution">
    <text evidence="1">The sequence shown here is derived from an EMBL/GenBank/DDBJ whole genome shotgun (WGS) entry which is preliminary data.</text>
</comment>
<dbReference type="Proteomes" id="UP000709466">
    <property type="component" value="Unassembled WGS sequence"/>
</dbReference>
<dbReference type="RefSeq" id="WP_167638433.1">
    <property type="nucleotide sequence ID" value="NZ_JAATOP010000007.1"/>
</dbReference>
<dbReference type="EMBL" id="JAATOP010000007">
    <property type="protein sequence ID" value="NIY73048.1"/>
    <property type="molecule type" value="Genomic_DNA"/>
</dbReference>